<dbReference type="EMBL" id="FMTY01000001">
    <property type="protein sequence ID" value="SCX00923.1"/>
    <property type="molecule type" value="Genomic_DNA"/>
</dbReference>
<dbReference type="Proteomes" id="UP000182124">
    <property type="component" value="Unassembled WGS sequence"/>
</dbReference>
<dbReference type="STRING" id="329186.SAMN02927925_00236"/>
<feature type="chain" id="PRO_5010259625" description="Por secretion system C-terminal sorting domain-containing protein" evidence="1">
    <location>
        <begin position="26"/>
        <end position="685"/>
    </location>
</feature>
<protein>
    <recommendedName>
        <fullName evidence="4">Por secretion system C-terminal sorting domain-containing protein</fullName>
    </recommendedName>
</protein>
<evidence type="ECO:0000313" key="2">
    <source>
        <dbReference type="EMBL" id="SCX00923.1"/>
    </source>
</evidence>
<proteinExistence type="predicted"/>
<accession>A0A1G4V4A7</accession>
<gene>
    <name evidence="2" type="ORF">SAMN02927925_00236</name>
</gene>
<sequence>MIEKNLLKITWLFVLTMLLSSNTFAQLQIITNLSNSTSDVCLNRSKNLSVGVRQGNCSPFDGNLNSAMFTWQIESAPGVWVDINSFPIAGVTYSINKTFNTAQTQITERLTVSFGWNTQEGIYKYRSLVQGSGGCSVATTLTESIAIQPNKWIGGVNDDWDNSTNWSCGRVPGINERAVIEGTNPCVVNRNNSIKALEVVNGASLTVNSGFNFTVNGVVNIIGSGNFTMQNNANLIQSSYDGPNIGNANIKRNSSALMRLDYTMWSSPVSGQNLLSFSPLTLTNRFYEYNSDSNLYASIDPSATNFQTGKGYLIRMPNNHPTTATVWSGLFTGVPNNGNIALNLYNGGVGKKFNAIGNPYPSPIRMSSFVSTNTGKITGTLYFWRKSNNAATEPGYCTWTTAGFVSNGEAQVVNPNGIIRTGQGFIVEMLNNETNVDFNNSMRIANTADQFFREVSNEGELIGSKIWLNVNDGAGSKNQMLVGYFGEATLGVDYGIDGKAIEDAPVSLTMDIAGENYLIQGRPTFTTSDIVPLRFKTSYSGMHSISIDHMDGLFLGSQNVYLKDNLLNVTHDLKAAAYAFASDAGTFDSRFEIVYQANILGTNQSDFNENTVIVFKDANGNLNVNANGVTLDTVEVYDVQGRQLTQKSSINSTSALLSGVRAENSVLFVKVVAADGVVVNKKVVF</sequence>
<evidence type="ECO:0000313" key="3">
    <source>
        <dbReference type="Proteomes" id="UP000182124"/>
    </source>
</evidence>
<dbReference type="eggNOG" id="COG1345">
    <property type="taxonomic scope" value="Bacteria"/>
</dbReference>
<dbReference type="NCBIfam" id="NF033708">
    <property type="entry name" value="T9SS_Cterm_ChiA"/>
    <property type="match status" value="1"/>
</dbReference>
<evidence type="ECO:0000256" key="1">
    <source>
        <dbReference type="SAM" id="SignalP"/>
    </source>
</evidence>
<name>A0A1G4V4A7_9FLAO</name>
<feature type="signal peptide" evidence="1">
    <location>
        <begin position="1"/>
        <end position="25"/>
    </location>
</feature>
<evidence type="ECO:0008006" key="4">
    <source>
        <dbReference type="Google" id="ProtNLM"/>
    </source>
</evidence>
<reference evidence="2 3" key="1">
    <citation type="submission" date="2016-10" db="EMBL/GenBank/DDBJ databases">
        <authorList>
            <person name="de Groot N.N."/>
        </authorList>
    </citation>
    <scope>NUCLEOTIDE SEQUENCE [LARGE SCALE GENOMIC DNA]</scope>
    <source>
        <strain evidence="2 3">CGMCC 1.3801</strain>
    </source>
</reference>
<dbReference type="AlphaFoldDB" id="A0A1G4V4A7"/>
<organism evidence="2 3">
    <name type="scientific">Flavobacterium saliperosum</name>
    <dbReference type="NCBI Taxonomy" id="329186"/>
    <lineage>
        <taxon>Bacteria</taxon>
        <taxon>Pseudomonadati</taxon>
        <taxon>Bacteroidota</taxon>
        <taxon>Flavobacteriia</taxon>
        <taxon>Flavobacteriales</taxon>
        <taxon>Flavobacteriaceae</taxon>
        <taxon>Flavobacterium</taxon>
    </lineage>
</organism>
<keyword evidence="1" id="KW-0732">Signal</keyword>